<dbReference type="SUPFAM" id="SSF55021">
    <property type="entry name" value="ACT-like"/>
    <property type="match status" value="2"/>
</dbReference>
<dbReference type="PANTHER" id="PTHR31131:SF6">
    <property type="entry name" value="CASTOR ACT DOMAIN-CONTAINING PROTEIN"/>
    <property type="match status" value="1"/>
</dbReference>
<dbReference type="Pfam" id="PF13840">
    <property type="entry name" value="ACT_7"/>
    <property type="match status" value="1"/>
</dbReference>
<dbReference type="InterPro" id="IPR051719">
    <property type="entry name" value="CASTOR_mTORC1"/>
</dbReference>
<organism evidence="3 4">
    <name type="scientific">Candidatus Nealsonbacteria bacterium CG_4_9_14_0_8_um_filter_35_12</name>
    <dbReference type="NCBI Taxonomy" id="1974692"/>
    <lineage>
        <taxon>Bacteria</taxon>
        <taxon>Candidatus Nealsoniibacteriota</taxon>
    </lineage>
</organism>
<evidence type="ECO:0000313" key="4">
    <source>
        <dbReference type="Proteomes" id="UP000228875"/>
    </source>
</evidence>
<dbReference type="InterPro" id="IPR045865">
    <property type="entry name" value="ACT-like_dom_sf"/>
</dbReference>
<dbReference type="PIRSF" id="PIRSF008459">
    <property type="entry name" value="UCP008459"/>
    <property type="match status" value="1"/>
</dbReference>
<dbReference type="Proteomes" id="UP000228875">
    <property type="component" value="Unassembled WGS sequence"/>
</dbReference>
<dbReference type="PANTHER" id="PTHR31131">
    <property type="entry name" value="CHROMOSOME 1, WHOLE GENOME SHOTGUN SEQUENCE"/>
    <property type="match status" value="1"/>
</dbReference>
<dbReference type="Gene3D" id="3.30.2130.10">
    <property type="entry name" value="VC0802-like"/>
    <property type="match status" value="1"/>
</dbReference>
<evidence type="ECO:0000259" key="2">
    <source>
        <dbReference type="Pfam" id="PF21631"/>
    </source>
</evidence>
<proteinExistence type="predicted"/>
<dbReference type="EMBL" id="PFTB01000061">
    <property type="protein sequence ID" value="PJB99250.1"/>
    <property type="molecule type" value="Genomic_DNA"/>
</dbReference>
<accession>A0A2M8DMA8</accession>
<evidence type="ECO:0000259" key="1">
    <source>
        <dbReference type="Pfam" id="PF13840"/>
    </source>
</evidence>
<protein>
    <submittedName>
        <fullName evidence="3">ACT domain-containing protein</fullName>
    </submittedName>
</protein>
<dbReference type="InterPro" id="IPR049447">
    <property type="entry name" value="A9CJY8-like_N"/>
</dbReference>
<name>A0A2M8DMA8_9BACT</name>
<feature type="domain" description="CASTOR ACT" evidence="1">
    <location>
        <begin position="61"/>
        <end position="122"/>
    </location>
</feature>
<dbReference type="AlphaFoldDB" id="A0A2M8DMA8"/>
<dbReference type="Pfam" id="PF21631">
    <property type="entry name" value="A9CJY8-like_N"/>
    <property type="match status" value="1"/>
</dbReference>
<feature type="domain" description="A9CJY8-like N-terminal" evidence="2">
    <location>
        <begin position="13"/>
        <end position="56"/>
    </location>
</feature>
<gene>
    <name evidence="3" type="ORF">CO077_02725</name>
</gene>
<comment type="caution">
    <text evidence="3">The sequence shown here is derived from an EMBL/GenBank/DDBJ whole genome shotgun (WGS) entry which is preliminary data.</text>
</comment>
<sequence length="128" mass="14267">MKTKKLTLSISPEKFGICHFDKKSPLPDWAIGESSFTSITRTSDELSIILPQEKIPGGVLAEKNWRAFKVQGPLGFVLTGIVSSLSKPLADAEISILYVDTYETSYLFVEDKNLQRAKNILAKFCNIK</sequence>
<dbReference type="InterPro" id="IPR027795">
    <property type="entry name" value="CASTOR_ACT_dom"/>
</dbReference>
<dbReference type="InterPro" id="IPR016540">
    <property type="entry name" value="UCP008459"/>
</dbReference>
<evidence type="ECO:0000313" key="3">
    <source>
        <dbReference type="EMBL" id="PJB99250.1"/>
    </source>
</evidence>
<reference evidence="4" key="1">
    <citation type="submission" date="2017-09" db="EMBL/GenBank/DDBJ databases">
        <title>Depth-based differentiation of microbial function through sediment-hosted aquifers and enrichment of novel symbionts in the deep terrestrial subsurface.</title>
        <authorList>
            <person name="Probst A.J."/>
            <person name="Ladd B."/>
            <person name="Jarett J.K."/>
            <person name="Geller-Mcgrath D.E."/>
            <person name="Sieber C.M.K."/>
            <person name="Emerson J.B."/>
            <person name="Anantharaman K."/>
            <person name="Thomas B.C."/>
            <person name="Malmstrom R."/>
            <person name="Stieglmeier M."/>
            <person name="Klingl A."/>
            <person name="Woyke T."/>
            <person name="Ryan C.M."/>
            <person name="Banfield J.F."/>
        </authorList>
    </citation>
    <scope>NUCLEOTIDE SEQUENCE [LARGE SCALE GENOMIC DNA]</scope>
</reference>